<gene>
    <name evidence="4" type="ORF">HU830_02710</name>
</gene>
<dbReference type="GO" id="GO:0005829">
    <property type="term" value="C:cytosol"/>
    <property type="evidence" value="ECO:0007669"/>
    <property type="project" value="TreeGrafter"/>
</dbReference>
<name>A0A850R6C6_9LACO</name>
<dbReference type="SUPFAM" id="SSF52218">
    <property type="entry name" value="Flavoproteins"/>
    <property type="match status" value="1"/>
</dbReference>
<reference evidence="4 5" key="1">
    <citation type="submission" date="2020-06" db="EMBL/GenBank/DDBJ databases">
        <authorList>
            <person name="Kang J."/>
        </authorList>
    </citation>
    <scope>NUCLEOTIDE SEQUENCE [LARGE SCALE GENOMIC DNA]</scope>
    <source>
        <strain evidence="4 5">DCY120</strain>
    </source>
</reference>
<keyword evidence="5" id="KW-1185">Reference proteome</keyword>
<accession>A0A850R6C6</accession>
<dbReference type="InterPro" id="IPR029039">
    <property type="entry name" value="Flavoprotein-like_sf"/>
</dbReference>
<evidence type="ECO:0000256" key="1">
    <source>
        <dbReference type="ARBA" id="ARBA00006252"/>
    </source>
</evidence>
<dbReference type="PANTHER" id="PTHR10204:SF34">
    <property type="entry name" value="NAD(P)H DEHYDROGENASE [QUINONE] 1 ISOFORM 1"/>
    <property type="match status" value="1"/>
</dbReference>
<dbReference type="Proteomes" id="UP000563523">
    <property type="component" value="Unassembled WGS sequence"/>
</dbReference>
<dbReference type="InterPro" id="IPR003680">
    <property type="entry name" value="Flavodoxin_fold"/>
</dbReference>
<comment type="similarity">
    <text evidence="1">Belongs to the NAD(P)H dehydrogenase (quinone) family.</text>
</comment>
<sequence length="189" mass="21421">MKLLVIQGSPDAQSFCHANAQAYYEKAQSLGQDVQLVDLATAQFDPSLRFGYRQHMADESFPQAVQTQIAAADHLSFFFPIWWSAEPAVLKGMLERVLTPGFAYHYRGLSSEKLLKGKIADLFVSCHAPGLVYRLYGGPISRWKHYVLNYCGIKLGQVKILGQMDSAKDTKQRRQEFMQQCQATLDRRN</sequence>
<organism evidence="4 5">
    <name type="scientific">Bombilactobacillus apium</name>
    <dbReference type="NCBI Taxonomy" id="2675299"/>
    <lineage>
        <taxon>Bacteria</taxon>
        <taxon>Bacillati</taxon>
        <taxon>Bacillota</taxon>
        <taxon>Bacilli</taxon>
        <taxon>Lactobacillales</taxon>
        <taxon>Lactobacillaceae</taxon>
        <taxon>Bombilactobacillus</taxon>
    </lineage>
</organism>
<evidence type="ECO:0000313" key="4">
    <source>
        <dbReference type="EMBL" id="NVY96095.1"/>
    </source>
</evidence>
<dbReference type="RefSeq" id="WP_176942257.1">
    <property type="nucleotide sequence ID" value="NZ_JABZEC010000002.1"/>
</dbReference>
<dbReference type="Pfam" id="PF02525">
    <property type="entry name" value="Flavodoxin_2"/>
    <property type="match status" value="1"/>
</dbReference>
<evidence type="ECO:0000313" key="5">
    <source>
        <dbReference type="Proteomes" id="UP000563523"/>
    </source>
</evidence>
<feature type="domain" description="Flavodoxin-like fold" evidence="3">
    <location>
        <begin position="1"/>
        <end position="184"/>
    </location>
</feature>
<dbReference type="PANTHER" id="PTHR10204">
    <property type="entry name" value="NAD P H OXIDOREDUCTASE-RELATED"/>
    <property type="match status" value="1"/>
</dbReference>
<dbReference type="EMBL" id="JABZEC010000002">
    <property type="protein sequence ID" value="NVY96095.1"/>
    <property type="molecule type" value="Genomic_DNA"/>
</dbReference>
<dbReference type="GO" id="GO:0003955">
    <property type="term" value="F:NAD(P)H dehydrogenase (quinone) activity"/>
    <property type="evidence" value="ECO:0007669"/>
    <property type="project" value="TreeGrafter"/>
</dbReference>
<protein>
    <submittedName>
        <fullName evidence="4">NAD(P)H-dependent oxidoreductase</fullName>
    </submittedName>
</protein>
<evidence type="ECO:0000256" key="2">
    <source>
        <dbReference type="ARBA" id="ARBA00023002"/>
    </source>
</evidence>
<dbReference type="InterPro" id="IPR051545">
    <property type="entry name" value="NAD(P)H_dehydrogenase_qn"/>
</dbReference>
<proteinExistence type="inferred from homology"/>
<keyword evidence="2" id="KW-0560">Oxidoreductase</keyword>
<dbReference type="AlphaFoldDB" id="A0A850R6C6"/>
<evidence type="ECO:0000259" key="3">
    <source>
        <dbReference type="Pfam" id="PF02525"/>
    </source>
</evidence>
<dbReference type="Gene3D" id="3.40.50.360">
    <property type="match status" value="1"/>
</dbReference>
<comment type="caution">
    <text evidence="4">The sequence shown here is derived from an EMBL/GenBank/DDBJ whole genome shotgun (WGS) entry which is preliminary data.</text>
</comment>